<comment type="caution">
    <text evidence="3">The sequence shown here is derived from an EMBL/GenBank/DDBJ whole genome shotgun (WGS) entry which is preliminary data.</text>
</comment>
<feature type="compositionally biased region" description="Low complexity" evidence="1">
    <location>
        <begin position="33"/>
        <end position="87"/>
    </location>
</feature>
<evidence type="ECO:0000313" key="3">
    <source>
        <dbReference type="EMBL" id="TFI00688.1"/>
    </source>
</evidence>
<evidence type="ECO:0000313" key="4">
    <source>
        <dbReference type="Proteomes" id="UP000298017"/>
    </source>
</evidence>
<proteinExistence type="predicted"/>
<feature type="region of interest" description="Disordered" evidence="1">
    <location>
        <begin position="33"/>
        <end position="127"/>
    </location>
</feature>
<dbReference type="Pfam" id="PF14016">
    <property type="entry name" value="DUF4232"/>
    <property type="match status" value="1"/>
</dbReference>
<keyword evidence="4" id="KW-1185">Reference proteome</keyword>
<name>A0AAX2SD50_KOCRH</name>
<evidence type="ECO:0000259" key="2">
    <source>
        <dbReference type="Pfam" id="PF14016"/>
    </source>
</evidence>
<gene>
    <name evidence="3" type="ORF">E4P33_08460</name>
</gene>
<reference evidence="3 4" key="1">
    <citation type="submission" date="2019-03" db="EMBL/GenBank/DDBJ databases">
        <title>Genome Sequencing and Assembly of Various Microbes Isolated from Alder Root Nodule.</title>
        <authorList>
            <person name="Swanson E."/>
            <person name="Sevigny J.L."/>
            <person name="Pesce C."/>
            <person name="Davis I."/>
            <person name="Kleiner V."/>
            <person name="Tisa L."/>
        </authorList>
    </citation>
    <scope>NUCLEOTIDE SEQUENCE [LARGE SCALE GENOMIC DNA]</scope>
    <source>
        <strain evidence="3 4">4R-31</strain>
    </source>
</reference>
<dbReference type="AlphaFoldDB" id="A0AAX2SD50"/>
<evidence type="ECO:0000256" key="1">
    <source>
        <dbReference type="SAM" id="MobiDB-lite"/>
    </source>
</evidence>
<dbReference type="InterPro" id="IPR025326">
    <property type="entry name" value="DUF4232"/>
</dbReference>
<protein>
    <submittedName>
        <fullName evidence="3">DUF4232 domain-containing protein</fullName>
    </submittedName>
</protein>
<accession>A0AAX2SD50</accession>
<dbReference type="RefSeq" id="WP_039101655.1">
    <property type="nucleotide sequence ID" value="NZ_CABMOG010000022.1"/>
</dbReference>
<feature type="domain" description="DUF4232" evidence="2">
    <location>
        <begin position="130"/>
        <end position="259"/>
    </location>
</feature>
<dbReference type="EMBL" id="SPNK01000008">
    <property type="protein sequence ID" value="TFI00688.1"/>
    <property type="molecule type" value="Genomic_DNA"/>
</dbReference>
<sequence length="262" mass="25570">MTTSSPDPRGTHRHSRPLLAATALTALLALSACGSSGDEPSSGDASSASSSTSASPSASPSPTTSPSATNGSASATPAPPTASTETTQAEDASKPQPTETRMASAPEVGMPTASPFDKEKADQQAAGAVCNASNLSGTAAPSNGAAGHTITTLTLTNKGSAPCTLNGYPGVSFVDAGGAIVGAPASRTEAPTAPVTLQPGASTSTSVSITNPGVIGQVCNPHDVTGLRIYPPGSHESLVVSYPGQACGNPKVSQLQVKGFGS</sequence>
<dbReference type="Proteomes" id="UP000298017">
    <property type="component" value="Unassembled WGS sequence"/>
</dbReference>
<organism evidence="3 4">
    <name type="scientific">Kocuria rhizophila</name>
    <dbReference type="NCBI Taxonomy" id="72000"/>
    <lineage>
        <taxon>Bacteria</taxon>
        <taxon>Bacillati</taxon>
        <taxon>Actinomycetota</taxon>
        <taxon>Actinomycetes</taxon>
        <taxon>Micrococcales</taxon>
        <taxon>Micrococcaceae</taxon>
        <taxon>Kocuria</taxon>
    </lineage>
</organism>